<evidence type="ECO:0000313" key="3">
    <source>
        <dbReference type="EMBL" id="QHS90673.1"/>
    </source>
</evidence>
<sequence>MGTTLIIIFISLVAIYLAVNQVKSPDNWIIFGSLLVLIYTLLCCNNVTKTKPIETFANDSLTITTHEITLEEILNNNKKMDIEENIDDISKGLVMYTTAFSSKSYQNIGKVWFNLAPKENLDKSKCKIDQTRDLDFDLSPVFSRKSGFYLGNNRLVGPYSNNLSIDVHGTFTTILVVKHGNLLVSNNGNNEIEILKMYANSPNNNAFAMYIKRGSLSLTNNVQMGSLLFQYSSEAPKTCLIDSNDKYMHLDKDSLIFYFIVKDIDNIRILYMTEKSNVIHQLLKFNISNDDITFSNKELILNRQLNWNANIYNFAIYDFALSDDDVTSFYNHIMNEYMKNVDPNFGKVLSRYNSTLDFLKGYTKCPFDKNACDACSSITSWCDTNQLMLSSSECKKSINEYCLANSKDAICRCWDKTSPAYNNDSCRLYRSIFQDRQSFLNFLTIDDLEYIKKKYKLLYIDECPKILKNNELIKNKYEDYDYNKLKVEIDQRDFLKQKTDDDEYKPRVEYPGSDSKKRTLHPDTPKVITPQSIVYPAPAPIIDKDFERMRVDKASEDVKSITDLYNKDPTFNFDPKKTIAGDRYDEIKRMAERERNANLRIGEIPRPIPNFEPPTEQLPAIEGKNFSMSEGKPDSFFSKFIKIMVPS</sequence>
<dbReference type="EMBL" id="MN739142">
    <property type="protein sequence ID" value="QHS90673.1"/>
    <property type="molecule type" value="Genomic_DNA"/>
</dbReference>
<dbReference type="AlphaFoldDB" id="A0A6C0BH34"/>
<feature type="transmembrane region" description="Helical" evidence="2">
    <location>
        <begin position="5"/>
        <end position="22"/>
    </location>
</feature>
<feature type="transmembrane region" description="Helical" evidence="2">
    <location>
        <begin position="28"/>
        <end position="48"/>
    </location>
</feature>
<evidence type="ECO:0000256" key="1">
    <source>
        <dbReference type="SAM" id="MobiDB-lite"/>
    </source>
</evidence>
<protein>
    <submittedName>
        <fullName evidence="3">Uncharacterized protein</fullName>
    </submittedName>
</protein>
<name>A0A6C0BH34_9ZZZZ</name>
<keyword evidence="2" id="KW-1133">Transmembrane helix</keyword>
<reference evidence="3" key="1">
    <citation type="journal article" date="2020" name="Nature">
        <title>Giant virus diversity and host interactions through global metagenomics.</title>
        <authorList>
            <person name="Schulz F."/>
            <person name="Roux S."/>
            <person name="Paez-Espino D."/>
            <person name="Jungbluth S."/>
            <person name="Walsh D.A."/>
            <person name="Denef V.J."/>
            <person name="McMahon K.D."/>
            <person name="Konstantinidis K.T."/>
            <person name="Eloe-Fadrosh E.A."/>
            <person name="Kyrpides N.C."/>
            <person name="Woyke T."/>
        </authorList>
    </citation>
    <scope>NUCLEOTIDE SEQUENCE</scope>
    <source>
        <strain evidence="3">GVMAG-M-3300010354-11</strain>
    </source>
</reference>
<organism evidence="3">
    <name type="scientific">viral metagenome</name>
    <dbReference type="NCBI Taxonomy" id="1070528"/>
    <lineage>
        <taxon>unclassified sequences</taxon>
        <taxon>metagenomes</taxon>
        <taxon>organismal metagenomes</taxon>
    </lineage>
</organism>
<keyword evidence="2" id="KW-0812">Transmembrane</keyword>
<accession>A0A6C0BH34</accession>
<feature type="compositionally biased region" description="Basic and acidic residues" evidence="1">
    <location>
        <begin position="500"/>
        <end position="524"/>
    </location>
</feature>
<keyword evidence="2" id="KW-0472">Membrane</keyword>
<feature type="region of interest" description="Disordered" evidence="1">
    <location>
        <begin position="500"/>
        <end position="525"/>
    </location>
</feature>
<evidence type="ECO:0000256" key="2">
    <source>
        <dbReference type="SAM" id="Phobius"/>
    </source>
</evidence>
<proteinExistence type="predicted"/>